<dbReference type="EMBL" id="LXQA010865800">
    <property type="protein sequence ID" value="MCI74695.1"/>
    <property type="molecule type" value="Genomic_DNA"/>
</dbReference>
<dbReference type="Proteomes" id="UP000265520">
    <property type="component" value="Unassembled WGS sequence"/>
</dbReference>
<evidence type="ECO:0000313" key="2">
    <source>
        <dbReference type="Proteomes" id="UP000265520"/>
    </source>
</evidence>
<protein>
    <submittedName>
        <fullName evidence="1">Uncharacterized protein</fullName>
    </submittedName>
</protein>
<accession>A0A392USF0</accession>
<feature type="non-terminal residue" evidence="1">
    <location>
        <position position="45"/>
    </location>
</feature>
<reference evidence="1 2" key="1">
    <citation type="journal article" date="2018" name="Front. Plant Sci.">
        <title>Red Clover (Trifolium pratense) and Zigzag Clover (T. medium) - A Picture of Genomic Similarities and Differences.</title>
        <authorList>
            <person name="Dluhosova J."/>
            <person name="Istvanek J."/>
            <person name="Nedelnik J."/>
            <person name="Repkova J."/>
        </authorList>
    </citation>
    <scope>NUCLEOTIDE SEQUENCE [LARGE SCALE GENOMIC DNA]</scope>
    <source>
        <strain evidence="2">cv. 10/8</strain>
        <tissue evidence="1">Leaf</tissue>
    </source>
</reference>
<dbReference type="AlphaFoldDB" id="A0A392USF0"/>
<keyword evidence="2" id="KW-1185">Reference proteome</keyword>
<organism evidence="1 2">
    <name type="scientific">Trifolium medium</name>
    <dbReference type="NCBI Taxonomy" id="97028"/>
    <lineage>
        <taxon>Eukaryota</taxon>
        <taxon>Viridiplantae</taxon>
        <taxon>Streptophyta</taxon>
        <taxon>Embryophyta</taxon>
        <taxon>Tracheophyta</taxon>
        <taxon>Spermatophyta</taxon>
        <taxon>Magnoliopsida</taxon>
        <taxon>eudicotyledons</taxon>
        <taxon>Gunneridae</taxon>
        <taxon>Pentapetalae</taxon>
        <taxon>rosids</taxon>
        <taxon>fabids</taxon>
        <taxon>Fabales</taxon>
        <taxon>Fabaceae</taxon>
        <taxon>Papilionoideae</taxon>
        <taxon>50 kb inversion clade</taxon>
        <taxon>NPAAA clade</taxon>
        <taxon>Hologalegina</taxon>
        <taxon>IRL clade</taxon>
        <taxon>Trifolieae</taxon>
        <taxon>Trifolium</taxon>
    </lineage>
</organism>
<name>A0A392USF0_9FABA</name>
<evidence type="ECO:0000313" key="1">
    <source>
        <dbReference type="EMBL" id="MCI74695.1"/>
    </source>
</evidence>
<sequence>MACCAVMLRMVGKAPVICALRRRGRRVAPVSWKDVSGKLCHWRVA</sequence>
<proteinExistence type="predicted"/>
<comment type="caution">
    <text evidence="1">The sequence shown here is derived from an EMBL/GenBank/DDBJ whole genome shotgun (WGS) entry which is preliminary data.</text>
</comment>